<evidence type="ECO:0000256" key="1">
    <source>
        <dbReference type="SAM" id="Coils"/>
    </source>
</evidence>
<accession>A0A3B1B2N2</accession>
<dbReference type="EMBL" id="UOFX01000011">
    <property type="protein sequence ID" value="VAX06274.1"/>
    <property type="molecule type" value="Genomic_DNA"/>
</dbReference>
<sequence length="405" mass="45075">MINPRSWWCLVIVGSIFFMEINRLYAEEHRPLPKGMTPAKLEKSVNKTLSYVDKRLLSGKSAERIEQSGNNEAIALLQGSRKEREKIGELVKQGQFETAYWALKELNKSLKDATQLVRAKDRAAKEAQDNLGSARTISDAYHELATQRGVNKEESGKEAFSFFKQAEETRTKAQSAETDKDYASAITAYTSSIEQLKKAIAIARQKGGKKTPAAAQSEEVAEMQPVEKRALPKGMTPAKLEKSVNKTLSYIDKRLLSGKSAEKIEQSGNNEAIALLQGSRKERGKIGELVKQGQFETAYWALKELNKSLKDATKLVRAKDRAAKEEKDNLESARTISDAYHELATQRGVGKEESGKEAISLFKQAEETRTKAQSAEAGKDYKLAITAYNNSIEQLKKAIAIARKR</sequence>
<name>A0A3B1B2N2_9ZZZZ</name>
<gene>
    <name evidence="2" type="ORF">MNBD_GAMMA26-1005</name>
</gene>
<dbReference type="AlphaFoldDB" id="A0A3B1B2N2"/>
<proteinExistence type="predicted"/>
<organism evidence="2">
    <name type="scientific">hydrothermal vent metagenome</name>
    <dbReference type="NCBI Taxonomy" id="652676"/>
    <lineage>
        <taxon>unclassified sequences</taxon>
        <taxon>metagenomes</taxon>
        <taxon>ecological metagenomes</taxon>
    </lineage>
</organism>
<reference evidence="2" key="1">
    <citation type="submission" date="2018-06" db="EMBL/GenBank/DDBJ databases">
        <authorList>
            <person name="Zhirakovskaya E."/>
        </authorList>
    </citation>
    <scope>NUCLEOTIDE SEQUENCE</scope>
</reference>
<keyword evidence="1" id="KW-0175">Coiled coil</keyword>
<feature type="coiled-coil region" evidence="1">
    <location>
        <begin position="103"/>
        <end position="130"/>
    </location>
</feature>
<protein>
    <submittedName>
        <fullName evidence="2">Uncharacterized protein</fullName>
    </submittedName>
</protein>
<evidence type="ECO:0000313" key="2">
    <source>
        <dbReference type="EMBL" id="VAX06274.1"/>
    </source>
</evidence>